<name>D4Z9E1_SPHIU</name>
<dbReference type="EMBL" id="AP010807">
    <property type="protein sequence ID" value="BAI99223.1"/>
    <property type="molecule type" value="Genomic_DNA"/>
</dbReference>
<dbReference type="KEGG" id="sjp:SJA_P3-00030"/>
<evidence type="ECO:0000256" key="1">
    <source>
        <dbReference type="ARBA" id="ARBA00022729"/>
    </source>
</evidence>
<feature type="domain" description="Outer membrane protein beta-barrel" evidence="3">
    <location>
        <begin position="18"/>
        <end position="264"/>
    </location>
</feature>
<dbReference type="SUPFAM" id="SSF56925">
    <property type="entry name" value="OMPA-like"/>
    <property type="match status" value="1"/>
</dbReference>
<sequence>MFRVYLGGLLMKKIITCAVLASAALATPAFAQDEADKGMYFQLRTGVADLNNPDFAIIDTWSEPNNRLDTKLNTKSAATFGGELGYDFGGVRVGLELAYQRNKVKGITLKSLNGTAITAEDLSDVVEGLGELDIISVDDLDGVDINGTTISATNGSVAKLRQLAVMANVTYDIPLGGNTFKPYVGVGLGAVGSHLKALGEDDGSVRFAWQLRAGAAVKVTKGIDLTADYTYRQTGSGKLNFGDEDVEYRLGKTKASLFQVGLRFTL</sequence>
<evidence type="ECO:0000313" key="5">
    <source>
        <dbReference type="Proteomes" id="UP000007753"/>
    </source>
</evidence>
<keyword evidence="1 2" id="KW-0732">Signal</keyword>
<geneLocation type="plasmid" evidence="4 5">
    <name>pUT2</name>
</geneLocation>
<proteinExistence type="predicted"/>
<dbReference type="Pfam" id="PF13505">
    <property type="entry name" value="OMP_b-brl"/>
    <property type="match status" value="1"/>
</dbReference>
<organism evidence="4 5">
    <name type="scientific">Sphingobium indicum (strain DSM 16413 / CCM 7287 / MTCC 6362 / UT26 / NBRC 101211 / UT26S)</name>
    <name type="common">Sphingobium japonicum</name>
    <dbReference type="NCBI Taxonomy" id="452662"/>
    <lineage>
        <taxon>Bacteria</taxon>
        <taxon>Pseudomonadati</taxon>
        <taxon>Pseudomonadota</taxon>
        <taxon>Alphaproteobacteria</taxon>
        <taxon>Sphingomonadales</taxon>
        <taxon>Sphingomonadaceae</taxon>
        <taxon>Sphingobium</taxon>
    </lineage>
</organism>
<feature type="signal peptide" evidence="2">
    <location>
        <begin position="1"/>
        <end position="31"/>
    </location>
</feature>
<dbReference type="InterPro" id="IPR011250">
    <property type="entry name" value="OMP/PagP_B-barrel"/>
</dbReference>
<evidence type="ECO:0000259" key="3">
    <source>
        <dbReference type="Pfam" id="PF13505"/>
    </source>
</evidence>
<dbReference type="Proteomes" id="UP000007753">
    <property type="component" value="Plasmid pUT2"/>
</dbReference>
<accession>D4Z9E1</accession>
<feature type="chain" id="PRO_5003068516" evidence="2">
    <location>
        <begin position="32"/>
        <end position="266"/>
    </location>
</feature>
<dbReference type="InterPro" id="IPR027385">
    <property type="entry name" value="Beta-barrel_OMP"/>
</dbReference>
<evidence type="ECO:0000256" key="2">
    <source>
        <dbReference type="SAM" id="SignalP"/>
    </source>
</evidence>
<dbReference type="HOGENOM" id="CLU_092746_0_0_5"/>
<keyword evidence="4" id="KW-0614">Plasmid</keyword>
<reference evidence="4 5" key="1">
    <citation type="journal article" date="2010" name="J. Bacteriol.">
        <title>Complete genome sequence of the representative gamma-hexachlorocyclohexane-degrading bacterium Sphingobium japonicum UT26.</title>
        <authorList>
            <person name="Nagata Y."/>
            <person name="Ohtsubo Y."/>
            <person name="Endo R."/>
            <person name="Ichikawa N."/>
            <person name="Ankai A."/>
            <person name="Oguchi A."/>
            <person name="Fukui S."/>
            <person name="Fujita N."/>
            <person name="Tsuda M."/>
        </authorList>
    </citation>
    <scope>NUCLEOTIDE SEQUENCE [LARGE SCALE GENOMIC DNA]</scope>
    <source>
        <strain evidence="5">DSM 16413 / CCM 7287 / MTCC 6362 / UT26 / NBRC 101211 / UT26S</strain>
        <plasmid evidence="4 5">pUT2</plasmid>
    </source>
</reference>
<evidence type="ECO:0000313" key="4">
    <source>
        <dbReference type="EMBL" id="BAI99223.1"/>
    </source>
</evidence>
<dbReference type="Gene3D" id="2.40.160.20">
    <property type="match status" value="1"/>
</dbReference>
<keyword evidence="5" id="KW-1185">Reference proteome</keyword>
<protein>
    <submittedName>
        <fullName evidence="4">Putative outer surface protein</fullName>
    </submittedName>
</protein>
<dbReference type="AlphaFoldDB" id="D4Z9E1"/>
<gene>
    <name evidence="4" type="ordered locus">SJA_P3-00030</name>
</gene>
<dbReference type="eggNOG" id="COG3637">
    <property type="taxonomic scope" value="Bacteria"/>
</dbReference>